<dbReference type="Pfam" id="PF19252">
    <property type="entry name" value="HIND"/>
    <property type="match status" value="1"/>
</dbReference>
<organism evidence="7 8">
    <name type="scientific">Discostella pseudostelligera</name>
    <dbReference type="NCBI Taxonomy" id="259834"/>
    <lineage>
        <taxon>Eukaryota</taxon>
        <taxon>Sar</taxon>
        <taxon>Stramenopiles</taxon>
        <taxon>Ochrophyta</taxon>
        <taxon>Bacillariophyta</taxon>
        <taxon>Coscinodiscophyceae</taxon>
        <taxon>Thalassiosirophycidae</taxon>
        <taxon>Stephanodiscales</taxon>
        <taxon>Stephanodiscaceae</taxon>
        <taxon>Discostella</taxon>
    </lineage>
</organism>
<dbReference type="Proteomes" id="UP001530293">
    <property type="component" value="Unassembled WGS sequence"/>
</dbReference>
<dbReference type="GO" id="GO:0006397">
    <property type="term" value="P:mRNA processing"/>
    <property type="evidence" value="ECO:0007669"/>
    <property type="project" value="UniProtKB-KW"/>
</dbReference>
<feature type="compositionally biased region" description="Basic and acidic residues" evidence="6">
    <location>
        <begin position="303"/>
        <end position="320"/>
    </location>
</feature>
<feature type="region of interest" description="Disordered" evidence="6">
    <location>
        <begin position="530"/>
        <end position="560"/>
    </location>
</feature>
<feature type="compositionally biased region" description="Acidic residues" evidence="6">
    <location>
        <begin position="638"/>
        <end position="648"/>
    </location>
</feature>
<dbReference type="EMBL" id="JALLBG020000188">
    <property type="protein sequence ID" value="KAL3760360.1"/>
    <property type="molecule type" value="Genomic_DNA"/>
</dbReference>
<evidence type="ECO:0000256" key="6">
    <source>
        <dbReference type="SAM" id="MobiDB-lite"/>
    </source>
</evidence>
<keyword evidence="3" id="KW-0507">mRNA processing</keyword>
<accession>A0ABD3M8F3</accession>
<keyword evidence="5" id="KW-0539">Nucleus</keyword>
<keyword evidence="4" id="KW-0508">mRNA splicing</keyword>
<dbReference type="InterPro" id="IPR005011">
    <property type="entry name" value="SNU66/SART1"/>
</dbReference>
<feature type="region of interest" description="Disordered" evidence="6">
    <location>
        <begin position="636"/>
        <end position="660"/>
    </location>
</feature>
<feature type="compositionally biased region" description="Acidic residues" evidence="6">
    <location>
        <begin position="463"/>
        <end position="473"/>
    </location>
</feature>
<evidence type="ECO:0000256" key="2">
    <source>
        <dbReference type="ARBA" id="ARBA00006076"/>
    </source>
</evidence>
<dbReference type="Pfam" id="PF03343">
    <property type="entry name" value="SART-1"/>
    <property type="match status" value="1"/>
</dbReference>
<evidence type="ECO:0000313" key="7">
    <source>
        <dbReference type="EMBL" id="KAL3760360.1"/>
    </source>
</evidence>
<reference evidence="7 8" key="1">
    <citation type="submission" date="2024-10" db="EMBL/GenBank/DDBJ databases">
        <title>Updated reference genomes for cyclostephanoid diatoms.</title>
        <authorList>
            <person name="Roberts W.R."/>
            <person name="Alverson A.J."/>
        </authorList>
    </citation>
    <scope>NUCLEOTIDE SEQUENCE [LARGE SCALE GENOMIC DNA]</scope>
    <source>
        <strain evidence="7 8">AJA232-27</strain>
    </source>
</reference>
<feature type="compositionally biased region" description="Acidic residues" evidence="6">
    <location>
        <begin position="345"/>
        <end position="355"/>
    </location>
</feature>
<feature type="region of interest" description="Disordered" evidence="6">
    <location>
        <begin position="58"/>
        <end position="94"/>
    </location>
</feature>
<evidence type="ECO:0000256" key="1">
    <source>
        <dbReference type="ARBA" id="ARBA00004123"/>
    </source>
</evidence>
<gene>
    <name evidence="7" type="ORF">ACHAWU_000335</name>
</gene>
<evidence type="ECO:0000256" key="3">
    <source>
        <dbReference type="ARBA" id="ARBA00022664"/>
    </source>
</evidence>
<sequence length="816" mass="87936">MSEKVIELSIDETNALRISLGLKPLRTATTTTTANDGAPTKNFAASASATTIATASSIEVSSTTKNQSSLSSTANNKSSTTLSSNSNSNQPKFRSNHNIQHLLPAGSSTILTLGDTFLLGDPDQKNDDDDDDDDSARGAAARGQGGVYGEDEEAILLTNANMDEHARTLKNLKRKQKLQMGSGRAGGYAGYDDDEFDTYNDNAYGNGGYDEKNMVEEDGLLLGGGDGAGGGGRGEGGGFTIDADGKVSYINNNTNNADGGLGGFGGRNKGSSGGGAISLQSRHPNKIASDYLAHDDDEEMEDNNDKLEKERRKQIKLLEKLRRKTMKKEEKEKKKQSKRRRRADDSDDEEEEQDGGGDAGGSLLAMLDATAVGKVTNGEQRMRHENNVDKNEVNGDNTTMIIDKDKSTDATAPTTTTMEEDEIAMRRKRFDTIMEKGKARTDRAFNRTATATSQRSSSNAQLTDDDGADDDDDDAFLNAALAKARRLKRLKELTSGNSNNNGDGGAATVSGTGIVGENAVVAAVERSKRLEEEAAAAARGGGAGGDNSEGEGGGSKITFEFDEVREFTRALRAREDSSSRTKQQRGIIITTSKKKDIAEDADANAAATAKPDPSADTAMTEEDVDDNMHELAKGMNHDDEEEEEDVNDSEPAFGSTAVSAPVGRGMSNFLSLLRHTGEIKDHSTKEEMRGRAKDKRTYEDYEHLDLEKVVKVAGVHERDRELASREIKLEYRDEHGRLLTRKEAYRDMCYQFHGHGSSKKNQERRLRQIERERAEYSKSSGIGGSGGGGEGRGVGTLGALKATQKATGKAFIIHKT</sequence>
<proteinExistence type="inferred from homology"/>
<dbReference type="PANTHER" id="PTHR14152">
    <property type="entry name" value="SQUAMOUS CELL CARCINOMA ANTIGEN RECOGNISED BY CYTOTOXIC T LYMPHOCYTES"/>
    <property type="match status" value="1"/>
</dbReference>
<feature type="compositionally biased region" description="Gly residues" evidence="6">
    <location>
        <begin position="259"/>
        <end position="276"/>
    </location>
</feature>
<feature type="compositionally biased region" description="Low complexity" evidence="6">
    <location>
        <begin position="58"/>
        <end position="89"/>
    </location>
</feature>
<protein>
    <submittedName>
        <fullName evidence="7">Uncharacterized protein</fullName>
    </submittedName>
</protein>
<dbReference type="GO" id="GO:0008380">
    <property type="term" value="P:RNA splicing"/>
    <property type="evidence" value="ECO:0007669"/>
    <property type="project" value="UniProtKB-KW"/>
</dbReference>
<dbReference type="GO" id="GO:0005634">
    <property type="term" value="C:nucleus"/>
    <property type="evidence" value="ECO:0007669"/>
    <property type="project" value="UniProtKB-SubCell"/>
</dbReference>
<comment type="caution">
    <text evidence="7">The sequence shown here is derived from an EMBL/GenBank/DDBJ whole genome shotgun (WGS) entry which is preliminary data.</text>
</comment>
<feature type="compositionally biased region" description="Low complexity" evidence="6">
    <location>
        <begin position="446"/>
        <end position="462"/>
    </location>
</feature>
<feature type="region of interest" description="Disordered" evidence="6">
    <location>
        <begin position="258"/>
        <end position="421"/>
    </location>
</feature>
<comment type="similarity">
    <text evidence="2">Belongs to the SNU66/SART1 family.</text>
</comment>
<evidence type="ECO:0000256" key="5">
    <source>
        <dbReference type="ARBA" id="ARBA00023242"/>
    </source>
</evidence>
<feature type="compositionally biased region" description="Basic and acidic residues" evidence="6">
    <location>
        <begin position="434"/>
        <end position="445"/>
    </location>
</feature>
<feature type="region of interest" description="Disordered" evidence="6">
    <location>
        <begin position="572"/>
        <end position="621"/>
    </location>
</feature>
<dbReference type="AlphaFoldDB" id="A0ABD3M8F3"/>
<feature type="compositionally biased region" description="Low complexity" evidence="6">
    <location>
        <begin position="603"/>
        <end position="618"/>
    </location>
</feature>
<evidence type="ECO:0000256" key="4">
    <source>
        <dbReference type="ARBA" id="ARBA00023187"/>
    </source>
</evidence>
<dbReference type="InterPro" id="IPR045347">
    <property type="entry name" value="HIND"/>
</dbReference>
<feature type="region of interest" description="Disordered" evidence="6">
    <location>
        <begin position="434"/>
        <end position="473"/>
    </location>
</feature>
<evidence type="ECO:0000313" key="8">
    <source>
        <dbReference type="Proteomes" id="UP001530293"/>
    </source>
</evidence>
<keyword evidence="8" id="KW-1185">Reference proteome</keyword>
<dbReference type="PANTHER" id="PTHR14152:SF5">
    <property type="entry name" value="U4_U6.U5 TRI-SNRNP-ASSOCIATED PROTEIN 1"/>
    <property type="match status" value="1"/>
</dbReference>
<feature type="region of interest" description="Disordered" evidence="6">
    <location>
        <begin position="492"/>
        <end position="514"/>
    </location>
</feature>
<comment type="subcellular location">
    <subcellularLocation>
        <location evidence="1">Nucleus</location>
    </subcellularLocation>
</comment>
<name>A0ABD3M8F3_9STRA</name>
<feature type="compositionally biased region" description="Gly residues" evidence="6">
    <location>
        <begin position="539"/>
        <end position="555"/>
    </location>
</feature>
<feature type="compositionally biased region" description="Basic and acidic residues" evidence="6">
    <location>
        <begin position="380"/>
        <end position="393"/>
    </location>
</feature>
<feature type="region of interest" description="Disordered" evidence="6">
    <location>
        <begin position="121"/>
        <end position="147"/>
    </location>
</feature>